<dbReference type="Proteomes" id="UP001607302">
    <property type="component" value="Unassembled WGS sequence"/>
</dbReference>
<proteinExistence type="predicted"/>
<protein>
    <submittedName>
        <fullName evidence="1">Odorant receptor 13a-like</fullName>
    </submittedName>
</protein>
<keyword evidence="2" id="KW-1185">Reference proteome</keyword>
<dbReference type="AlphaFoldDB" id="A0ABD2BAL1"/>
<name>A0ABD2BAL1_VESSQ</name>
<reference evidence="1 2" key="1">
    <citation type="journal article" date="2024" name="Ann. Entomol. Soc. Am.">
        <title>Genomic analyses of the southern and eastern yellowjacket wasps (Hymenoptera: Vespidae) reveal evolutionary signatures of social life.</title>
        <authorList>
            <person name="Catto M.A."/>
            <person name="Caine P.B."/>
            <person name="Orr S.E."/>
            <person name="Hunt B.G."/>
            <person name="Goodisman M.A.D."/>
        </authorList>
    </citation>
    <scope>NUCLEOTIDE SEQUENCE [LARGE SCALE GENOMIC DNA]</scope>
    <source>
        <strain evidence="1">233</strain>
        <tissue evidence="1">Head and thorax</tissue>
    </source>
</reference>
<dbReference type="EMBL" id="JAUDFV010000116">
    <property type="protein sequence ID" value="KAL2729730.1"/>
    <property type="molecule type" value="Genomic_DNA"/>
</dbReference>
<comment type="caution">
    <text evidence="1">The sequence shown here is derived from an EMBL/GenBank/DDBJ whole genome shotgun (WGS) entry which is preliminary data.</text>
</comment>
<accession>A0ABD2BAL1</accession>
<gene>
    <name evidence="1" type="ORF">V1478_005595</name>
</gene>
<organism evidence="1 2">
    <name type="scientific">Vespula squamosa</name>
    <name type="common">Southern yellow jacket</name>
    <name type="synonym">Wasp</name>
    <dbReference type="NCBI Taxonomy" id="30214"/>
    <lineage>
        <taxon>Eukaryota</taxon>
        <taxon>Metazoa</taxon>
        <taxon>Ecdysozoa</taxon>
        <taxon>Arthropoda</taxon>
        <taxon>Hexapoda</taxon>
        <taxon>Insecta</taxon>
        <taxon>Pterygota</taxon>
        <taxon>Neoptera</taxon>
        <taxon>Endopterygota</taxon>
        <taxon>Hymenoptera</taxon>
        <taxon>Apocrita</taxon>
        <taxon>Aculeata</taxon>
        <taxon>Vespoidea</taxon>
        <taxon>Vespidae</taxon>
        <taxon>Vespinae</taxon>
        <taxon>Vespula</taxon>
    </lineage>
</organism>
<evidence type="ECO:0000313" key="2">
    <source>
        <dbReference type="Proteomes" id="UP001607302"/>
    </source>
</evidence>
<evidence type="ECO:0000313" key="1">
    <source>
        <dbReference type="EMBL" id="KAL2729730.1"/>
    </source>
</evidence>
<sequence length="116" mass="13608">MLSRLQRGRSHEQCFKAYNYKDNERKRNKTSTEKGLSQRLFFNGKTIKGCFQGSTLDQLLEYYSQAIRYNERNLNIIKEIVCTTFFHIGSMKEKLLQNVSSSDWFSCLLIVDMTSS</sequence>